<organism evidence="3 4">
    <name type="scientific">Caballeronia grimmiae</name>
    <dbReference type="NCBI Taxonomy" id="1071679"/>
    <lineage>
        <taxon>Bacteria</taxon>
        <taxon>Pseudomonadati</taxon>
        <taxon>Pseudomonadota</taxon>
        <taxon>Betaproteobacteria</taxon>
        <taxon>Burkholderiales</taxon>
        <taxon>Burkholderiaceae</taxon>
        <taxon>Caballeronia</taxon>
    </lineage>
</organism>
<dbReference type="EMBL" id="JFHE01000010">
    <property type="protein sequence ID" value="KDR34876.1"/>
    <property type="molecule type" value="Genomic_DNA"/>
</dbReference>
<reference evidence="2" key="4">
    <citation type="submission" date="2024-05" db="EMBL/GenBank/DDBJ databases">
        <authorList>
            <person name="Sun Q."/>
            <person name="Zhou Y."/>
        </authorList>
    </citation>
    <scope>NUCLEOTIDE SEQUENCE</scope>
    <source>
        <strain evidence="2">CGMCC 1.11013</strain>
    </source>
</reference>
<evidence type="ECO:0000313" key="3">
    <source>
        <dbReference type="EMBL" id="KDR34876.1"/>
    </source>
</evidence>
<protein>
    <submittedName>
        <fullName evidence="2 3">Hydrolase</fullName>
    </submittedName>
</protein>
<dbReference type="OrthoDB" id="5379975at2"/>
<dbReference type="Proteomes" id="UP000597138">
    <property type="component" value="Unassembled WGS sequence"/>
</dbReference>
<dbReference type="InterPro" id="IPR022742">
    <property type="entry name" value="Hydrolase_4"/>
</dbReference>
<dbReference type="Pfam" id="PF12146">
    <property type="entry name" value="Hydrolase_4"/>
    <property type="match status" value="1"/>
</dbReference>
<proteinExistence type="predicted"/>
<evidence type="ECO:0000313" key="5">
    <source>
        <dbReference type="Proteomes" id="UP000597138"/>
    </source>
</evidence>
<keyword evidence="5" id="KW-1185">Reference proteome</keyword>
<reference evidence="2" key="1">
    <citation type="journal article" date="2014" name="Int. J. Syst. Evol. Microbiol.">
        <title>Complete genome of a new Firmicutes species belonging to the dominant human colonic microbiota ('Ruminococcus bicirculans') reveals two chromosomes and a selective capacity to utilize plant glucans.</title>
        <authorList>
            <consortium name="NISC Comparative Sequencing Program"/>
            <person name="Wegmann U."/>
            <person name="Louis P."/>
            <person name="Goesmann A."/>
            <person name="Henrissat B."/>
            <person name="Duncan S.H."/>
            <person name="Flint H.J."/>
        </authorList>
    </citation>
    <scope>NUCLEOTIDE SEQUENCE</scope>
    <source>
        <strain evidence="2">CGMCC 1.11013</strain>
    </source>
</reference>
<reference evidence="3 4" key="2">
    <citation type="submission" date="2014-03" db="EMBL/GenBank/DDBJ databases">
        <title>Draft Genome Sequences of Four Burkholderia Strains.</title>
        <authorList>
            <person name="Liu X.Y."/>
            <person name="Li C.X."/>
            <person name="Xu J.H."/>
        </authorList>
    </citation>
    <scope>NUCLEOTIDE SEQUENCE [LARGE SCALE GENOMIC DNA]</scope>
    <source>
        <strain evidence="3 4">R27</strain>
    </source>
</reference>
<dbReference type="RefSeq" id="WP_035963705.1">
    <property type="nucleotide sequence ID" value="NZ_BMEG01000002.1"/>
</dbReference>
<dbReference type="EMBL" id="BMEG01000002">
    <property type="protein sequence ID" value="GGD64333.1"/>
    <property type="molecule type" value="Genomic_DNA"/>
</dbReference>
<dbReference type="PANTHER" id="PTHR43265">
    <property type="entry name" value="ESTERASE ESTD"/>
    <property type="match status" value="1"/>
</dbReference>
<dbReference type="AlphaFoldDB" id="A0A069PC41"/>
<evidence type="ECO:0000259" key="1">
    <source>
        <dbReference type="Pfam" id="PF12146"/>
    </source>
</evidence>
<evidence type="ECO:0000313" key="4">
    <source>
        <dbReference type="Proteomes" id="UP000027439"/>
    </source>
</evidence>
<dbReference type="InterPro" id="IPR029058">
    <property type="entry name" value="AB_hydrolase_fold"/>
</dbReference>
<gene>
    <name evidence="3" type="ORF">BG57_02690</name>
    <name evidence="2" type="ORF">GCM10010985_18030</name>
</gene>
<reference evidence="5" key="3">
    <citation type="journal article" date="2019" name="Int. J. Syst. Evol. Microbiol.">
        <title>The Global Catalogue of Microorganisms (GCM) 10K type strain sequencing project: providing services to taxonomists for standard genome sequencing and annotation.</title>
        <authorList>
            <consortium name="The Broad Institute Genomics Platform"/>
            <consortium name="The Broad Institute Genome Sequencing Center for Infectious Disease"/>
            <person name="Wu L."/>
            <person name="Ma J."/>
        </authorList>
    </citation>
    <scope>NUCLEOTIDE SEQUENCE [LARGE SCALE GENOMIC DNA]</scope>
    <source>
        <strain evidence="5">CGMCC 1.11013</strain>
    </source>
</reference>
<keyword evidence="3" id="KW-0378">Hydrolase</keyword>
<sequence length="603" mass="65429">MKPVVFGSRFGWLHAGASKRGVVLCNTYGHEYVWTYSGMRVLAEALAARGVWVLRFDYRGTGDSSGEDAAPGQYESSIDDIGAAVDFLKAQTGIEHVTLCGFRVGTAFAVEAALKRPVDDLVLLAPVVSGRTYMRELSVTRKTWLDQLAAPLREIQPQDGPLNVLGQAYGDDLKRSLESIDLPASVKRAGVAPARRALLMHGRIGSKDPLRDALVQAGVDAQSQVFDDMTGFIQESAFTVTPHAAFAKVVEWIAEDQPRQPVKAFSPWPEEDLRIETPEAIERPVCIGEEGIFGILCEPRLAASRNSVYLLANTSSSSRVGDSRLSVRIARDLARRGIASLRFDARGRGDSPAVPGIEQSDTPYQRIYNPVATQDTAAAARWLSRQGYKSIVSFGICSGGYHALKAAVIETAITGVVAVNIPTFKQPENKTAEAMRESTRNSMAGYAASMFELDKWKAILRGDKNLLRVLGFIGNYVTTRARSRIADAFRLDSLSHTPPEQATTPQSIARALDAKGVKTVLVYGSYDAGLDVLAAHCGKLGTRLARYKSVRVMTFGDIDHSLFNPASSARVIALCESVCKETYAPAPQPVITVRAPAGPWRKA</sequence>
<dbReference type="STRING" id="1071679.BG57_02690"/>
<dbReference type="GO" id="GO:0052689">
    <property type="term" value="F:carboxylic ester hydrolase activity"/>
    <property type="evidence" value="ECO:0007669"/>
    <property type="project" value="TreeGrafter"/>
</dbReference>
<dbReference type="eggNOG" id="COG1073">
    <property type="taxonomic scope" value="Bacteria"/>
</dbReference>
<dbReference type="InterPro" id="IPR053145">
    <property type="entry name" value="AB_hydrolase_Est10"/>
</dbReference>
<name>A0A069PC41_9BURK</name>
<comment type="caution">
    <text evidence="3">The sequence shown here is derived from an EMBL/GenBank/DDBJ whole genome shotgun (WGS) entry which is preliminary data.</text>
</comment>
<dbReference type="Gene3D" id="3.40.50.1820">
    <property type="entry name" value="alpha/beta hydrolase"/>
    <property type="match status" value="2"/>
</dbReference>
<dbReference type="PANTHER" id="PTHR43265:SF1">
    <property type="entry name" value="ESTERASE ESTD"/>
    <property type="match status" value="1"/>
</dbReference>
<feature type="domain" description="Serine aminopeptidase S33" evidence="1">
    <location>
        <begin position="29"/>
        <end position="148"/>
    </location>
</feature>
<dbReference type="Proteomes" id="UP000027439">
    <property type="component" value="Unassembled WGS sequence"/>
</dbReference>
<dbReference type="SUPFAM" id="SSF53474">
    <property type="entry name" value="alpha/beta-Hydrolases"/>
    <property type="match status" value="2"/>
</dbReference>
<accession>A0A069PC41</accession>
<evidence type="ECO:0000313" key="2">
    <source>
        <dbReference type="EMBL" id="GGD64333.1"/>
    </source>
</evidence>